<dbReference type="Proteomes" id="UP000609121">
    <property type="component" value="Unassembled WGS sequence"/>
</dbReference>
<keyword evidence="4" id="KW-1185">Reference proteome</keyword>
<dbReference type="Gene3D" id="1.10.10.10">
    <property type="entry name" value="Winged helix-like DNA-binding domain superfamily/Winged helix DNA-binding domain"/>
    <property type="match status" value="1"/>
</dbReference>
<sequence>MTDPAETRPAAGQPERLAPGLARILAPNPSPMTFRGTNSYLLSCGADRAVIDPGPDDPAHLAALLGALQREGLTMILVTHAHRDHSALAPALARATGAPVLAFGNATAGRSAVMTRLAAAAPIGGGEGIDAGFTPDRCLADGEILPFGDGRIEALHTPGHMGNHLAFAWRDAIFTGDLVMGWASSLVSPPDGDLADFLRSCARLRARPETVLHPGHGPAIPDPAARIDTLLAHRHAREAQILDALARAPADLSGLTARVYEGTPPALWPAAARNLLAHLVELVRRELVLAEPALSATARFSLRQPEKSGSARKTPLAPPGGLG</sequence>
<proteinExistence type="predicted"/>
<gene>
    <name evidence="3" type="ORF">ICN82_06445</name>
</gene>
<evidence type="ECO:0000256" key="1">
    <source>
        <dbReference type="SAM" id="MobiDB-lite"/>
    </source>
</evidence>
<accession>A0A8J6Z534</accession>
<feature type="domain" description="Metallo-beta-lactamase" evidence="2">
    <location>
        <begin position="36"/>
        <end position="216"/>
    </location>
</feature>
<evidence type="ECO:0000259" key="2">
    <source>
        <dbReference type="SMART" id="SM00849"/>
    </source>
</evidence>
<dbReference type="RefSeq" id="WP_193180892.1">
    <property type="nucleotide sequence ID" value="NZ_JACVXA010000012.1"/>
</dbReference>
<dbReference type="AlphaFoldDB" id="A0A8J6Z534"/>
<name>A0A8J6Z534_9RHOB</name>
<evidence type="ECO:0000313" key="3">
    <source>
        <dbReference type="EMBL" id="MBE3637839.1"/>
    </source>
</evidence>
<feature type="region of interest" description="Disordered" evidence="1">
    <location>
        <begin position="301"/>
        <end position="323"/>
    </location>
</feature>
<dbReference type="EMBL" id="JACVXA010000012">
    <property type="protein sequence ID" value="MBE3637839.1"/>
    <property type="molecule type" value="Genomic_DNA"/>
</dbReference>
<dbReference type="InterPro" id="IPR036388">
    <property type="entry name" value="WH-like_DNA-bd_sf"/>
</dbReference>
<dbReference type="InterPro" id="IPR041516">
    <property type="entry name" value="LACTB2_WH"/>
</dbReference>
<dbReference type="CDD" id="cd16278">
    <property type="entry name" value="metallo-hydrolase-like_MBL-fold"/>
    <property type="match status" value="1"/>
</dbReference>
<comment type="caution">
    <text evidence="3">The sequence shown here is derived from an EMBL/GenBank/DDBJ whole genome shotgun (WGS) entry which is preliminary data.</text>
</comment>
<evidence type="ECO:0000313" key="4">
    <source>
        <dbReference type="Proteomes" id="UP000609121"/>
    </source>
</evidence>
<dbReference type="InterPro" id="IPR001279">
    <property type="entry name" value="Metallo-B-lactamas"/>
</dbReference>
<reference evidence="3" key="1">
    <citation type="submission" date="2020-09" db="EMBL/GenBank/DDBJ databases">
        <title>A novel bacterium of genus Mangrovicoccus, isolated from South China Sea.</title>
        <authorList>
            <person name="Huang H."/>
            <person name="Mo K."/>
            <person name="Hu Y."/>
        </authorList>
    </citation>
    <scope>NUCLEOTIDE SEQUENCE</scope>
    <source>
        <strain evidence="3">HB182678</strain>
    </source>
</reference>
<dbReference type="Pfam" id="PF17778">
    <property type="entry name" value="WHD_BLACT"/>
    <property type="match status" value="1"/>
</dbReference>
<dbReference type="Gene3D" id="3.60.15.10">
    <property type="entry name" value="Ribonuclease Z/Hydroxyacylglutathione hydrolase-like"/>
    <property type="match status" value="1"/>
</dbReference>
<dbReference type="SMART" id="SM00849">
    <property type="entry name" value="Lactamase_B"/>
    <property type="match status" value="1"/>
</dbReference>
<dbReference type="PANTHER" id="PTHR23131:SF0">
    <property type="entry name" value="ENDORIBONUCLEASE LACTB2"/>
    <property type="match status" value="1"/>
</dbReference>
<dbReference type="PANTHER" id="PTHR23131">
    <property type="entry name" value="ENDORIBONUCLEASE LACTB2"/>
    <property type="match status" value="1"/>
</dbReference>
<organism evidence="3 4">
    <name type="scientific">Mangrovicoccus algicola</name>
    <dbReference type="NCBI Taxonomy" id="2771008"/>
    <lineage>
        <taxon>Bacteria</taxon>
        <taxon>Pseudomonadati</taxon>
        <taxon>Pseudomonadota</taxon>
        <taxon>Alphaproteobacteria</taxon>
        <taxon>Rhodobacterales</taxon>
        <taxon>Paracoccaceae</taxon>
        <taxon>Mangrovicoccus</taxon>
    </lineage>
</organism>
<dbReference type="Pfam" id="PF00753">
    <property type="entry name" value="Lactamase_B"/>
    <property type="match status" value="1"/>
</dbReference>
<dbReference type="SUPFAM" id="SSF56281">
    <property type="entry name" value="Metallo-hydrolase/oxidoreductase"/>
    <property type="match status" value="1"/>
</dbReference>
<dbReference type="InterPro" id="IPR050662">
    <property type="entry name" value="Sec-metab_biosynth-thioest"/>
</dbReference>
<dbReference type="InterPro" id="IPR036866">
    <property type="entry name" value="RibonucZ/Hydroxyglut_hydro"/>
</dbReference>
<protein>
    <submittedName>
        <fullName evidence="3">MBL fold metallo-hydrolase</fullName>
    </submittedName>
</protein>